<dbReference type="InterPro" id="IPR027417">
    <property type="entry name" value="P-loop_NTPase"/>
</dbReference>
<evidence type="ECO:0000259" key="13">
    <source>
        <dbReference type="PROSITE" id="PS51194"/>
    </source>
</evidence>
<evidence type="ECO:0000256" key="6">
    <source>
        <dbReference type="ARBA" id="ARBA00024357"/>
    </source>
</evidence>
<proteinExistence type="inferred from homology"/>
<feature type="short sequence motif" description="Q motif" evidence="8">
    <location>
        <begin position="122"/>
        <end position="150"/>
    </location>
</feature>
<evidence type="ECO:0000256" key="2">
    <source>
        <dbReference type="ARBA" id="ARBA00022801"/>
    </source>
</evidence>
<dbReference type="Pfam" id="PF00270">
    <property type="entry name" value="DEAD"/>
    <property type="match status" value="1"/>
</dbReference>
<dbReference type="InterPro" id="IPR044773">
    <property type="entry name" value="DDX18/Has1_DEADc"/>
</dbReference>
<dbReference type="SMART" id="SM00487">
    <property type="entry name" value="DEXDc"/>
    <property type="match status" value="1"/>
</dbReference>
<comment type="similarity">
    <text evidence="6">Belongs to the DEAD box helicase family. DDX18/HAS1 subfamily.</text>
</comment>
<dbReference type="InterPro" id="IPR025313">
    <property type="entry name" value="SPB4-like_CTE"/>
</dbReference>
<comment type="domain">
    <text evidence="10">The Q motif is unique to and characteristic of the DEAD box family of RNA helicases and controls ATP binding and hydrolysis.</text>
</comment>
<feature type="domain" description="Helicase ATP-binding" evidence="12">
    <location>
        <begin position="153"/>
        <end position="330"/>
    </location>
</feature>
<evidence type="ECO:0000256" key="3">
    <source>
        <dbReference type="ARBA" id="ARBA00022806"/>
    </source>
</evidence>
<dbReference type="EMBL" id="ASGP02000002">
    <property type="protein sequence ID" value="KAH9521721.1"/>
    <property type="molecule type" value="Genomic_DNA"/>
</dbReference>
<evidence type="ECO:0000256" key="7">
    <source>
        <dbReference type="ARBA" id="ARBA00047984"/>
    </source>
</evidence>
<dbReference type="SMART" id="SM01178">
    <property type="entry name" value="DUF4217"/>
    <property type="match status" value="1"/>
</dbReference>
<keyword evidence="3 9" id="KW-0347">Helicase</keyword>
<sequence>MCVMNAEARFPKNYLLTNFQIFKKQKKMTKHLDDLVKRQLKKQRKLKLKNKRKFDLCEQPEEQEQSAEEIVQNEIEDKEKCHSDGEHSPAKRLKTDQQDDCPTLVDTSKTAIVKSLLSNSTFKDLADKVSEKTLKAIDEMGFTHMTEIQSKAVPHLLEGKDLVGSAKTGSGKTLAFLIPAIELMYKLKFMPRNGVGVIIISPTRELAMQTYSVLESLMRYHNQTYGLIMGGVNRSSEANRLTKGINILIATPGRLLDHLQNTKYFLYKNLQCLIIDEADRLLDIGFEDEMRAIIKLLPQQQRRQTMLFSATLSKKTDDLITLALKKEPLYIGLDPQPQEMATVDGLQQGFVMITNDKRLPLLFTFLKKNRNKKCMVFFSSCMSVKFHHELFNYIDIPVMSIHGKQKQNKRTTTFFQFCNVQTGTLFCTDVAARGLDIPKVDWIIQYDPPDDPKEYIHRVGRTARGIESHGNALLFLNPEERGFLQYLRDAKIPLVEYEFAWNKILNVQPQIEKLISRNYFLNMSAKEAYKSYVRAYDSHSLKNIYDINKLDLLAVAKSFGFEHPPFVDLPVSNHRAGKSERKARRRPISNGGGGGGGSNYISTPFSVNKKKAEKTIIYKAVPLRKDNRQFV</sequence>
<evidence type="ECO:0000313" key="16">
    <source>
        <dbReference type="Proteomes" id="UP000790347"/>
    </source>
</evidence>
<dbReference type="InterPro" id="IPR000629">
    <property type="entry name" value="RNA-helicase_DEAD-box_CS"/>
</dbReference>
<evidence type="ECO:0000256" key="8">
    <source>
        <dbReference type="PROSITE-ProRule" id="PRU00552"/>
    </source>
</evidence>
<dbReference type="OrthoDB" id="10259640at2759"/>
<comment type="catalytic activity">
    <reaction evidence="7 10">
        <text>ATP + H2O = ADP + phosphate + H(+)</text>
        <dbReference type="Rhea" id="RHEA:13065"/>
        <dbReference type="ChEBI" id="CHEBI:15377"/>
        <dbReference type="ChEBI" id="CHEBI:15378"/>
        <dbReference type="ChEBI" id="CHEBI:30616"/>
        <dbReference type="ChEBI" id="CHEBI:43474"/>
        <dbReference type="ChEBI" id="CHEBI:456216"/>
        <dbReference type="EC" id="3.6.4.13"/>
    </reaction>
</comment>
<dbReference type="Pfam" id="PF00271">
    <property type="entry name" value="Helicase_C"/>
    <property type="match status" value="1"/>
</dbReference>
<dbReference type="FunFam" id="3.40.50.300:FF:000379">
    <property type="entry name" value="RNA helicase"/>
    <property type="match status" value="1"/>
</dbReference>
<dbReference type="GO" id="GO:0016787">
    <property type="term" value="F:hydrolase activity"/>
    <property type="evidence" value="ECO:0007669"/>
    <property type="project" value="UniProtKB-KW"/>
</dbReference>
<dbReference type="Pfam" id="PF13959">
    <property type="entry name" value="CTE_SPB4"/>
    <property type="match status" value="1"/>
</dbReference>
<feature type="region of interest" description="Disordered" evidence="11">
    <location>
        <begin position="572"/>
        <end position="600"/>
    </location>
</feature>
<gene>
    <name evidence="15" type="primary">DDX18</name>
    <name evidence="15" type="ORF">DERF_005353</name>
</gene>
<protein>
    <recommendedName>
        <fullName evidence="10">ATP-dependent RNA helicase</fullName>
        <ecNumber evidence="10">3.6.4.13</ecNumber>
    </recommendedName>
</protein>
<dbReference type="InterPro" id="IPR001650">
    <property type="entry name" value="Helicase_C-like"/>
</dbReference>
<evidence type="ECO:0000313" key="15">
    <source>
        <dbReference type="EMBL" id="KAH9521721.1"/>
    </source>
</evidence>
<dbReference type="GO" id="GO:0003723">
    <property type="term" value="F:RNA binding"/>
    <property type="evidence" value="ECO:0007669"/>
    <property type="project" value="UniProtKB-UniRule"/>
</dbReference>
<dbReference type="InterPro" id="IPR014001">
    <property type="entry name" value="Helicase_ATP-bd"/>
</dbReference>
<evidence type="ECO:0000259" key="14">
    <source>
        <dbReference type="PROSITE" id="PS51195"/>
    </source>
</evidence>
<accession>A0A922I6R3</accession>
<comment type="function">
    <text evidence="10">RNA helicase.</text>
</comment>
<dbReference type="AlphaFoldDB" id="A0A922I6R3"/>
<keyword evidence="16" id="KW-1185">Reference proteome</keyword>
<keyword evidence="1 9" id="KW-0547">Nucleotide-binding</keyword>
<dbReference type="PROSITE" id="PS51194">
    <property type="entry name" value="HELICASE_CTER"/>
    <property type="match status" value="1"/>
</dbReference>
<feature type="domain" description="DEAD-box RNA helicase Q" evidence="14">
    <location>
        <begin position="122"/>
        <end position="150"/>
    </location>
</feature>
<reference evidence="15" key="2">
    <citation type="journal article" date="2022" name="Res Sq">
        <title>Comparative Genomics Reveals Insights into the Divergent Evolution of Astigmatic Mites and Household Pest Adaptations.</title>
        <authorList>
            <person name="Xiong Q."/>
            <person name="Wan A.T.-Y."/>
            <person name="Liu X.-Y."/>
            <person name="Fung C.S.-H."/>
            <person name="Xiao X."/>
            <person name="Malainual N."/>
            <person name="Hou J."/>
            <person name="Wang L."/>
            <person name="Wang M."/>
            <person name="Yang K."/>
            <person name="Cui Y."/>
            <person name="Leung E."/>
            <person name="Nong W."/>
            <person name="Shin S.-K."/>
            <person name="Au S."/>
            <person name="Jeong K.Y."/>
            <person name="Chew F.T."/>
            <person name="Hui J."/>
            <person name="Leung T.F."/>
            <person name="Tungtrongchitr A."/>
            <person name="Zhong N."/>
            <person name="Liu Z."/>
            <person name="Tsui S."/>
        </authorList>
    </citation>
    <scope>NUCLEOTIDE SEQUENCE</scope>
    <source>
        <strain evidence="15">Derf</strain>
        <tissue evidence="15">Whole organism</tissue>
    </source>
</reference>
<dbReference type="InterPro" id="IPR011545">
    <property type="entry name" value="DEAD/DEAH_box_helicase_dom"/>
</dbReference>
<feature type="domain" description="Helicase C-terminal" evidence="13">
    <location>
        <begin position="358"/>
        <end position="515"/>
    </location>
</feature>
<dbReference type="PROSITE" id="PS00039">
    <property type="entry name" value="DEAD_ATP_HELICASE"/>
    <property type="match status" value="1"/>
</dbReference>
<dbReference type="PANTHER" id="PTHR24031">
    <property type="entry name" value="RNA HELICASE"/>
    <property type="match status" value="1"/>
</dbReference>
<dbReference type="CDD" id="cd18787">
    <property type="entry name" value="SF2_C_DEAD"/>
    <property type="match status" value="1"/>
</dbReference>
<organism evidence="15 16">
    <name type="scientific">Dermatophagoides farinae</name>
    <name type="common">American house dust mite</name>
    <dbReference type="NCBI Taxonomy" id="6954"/>
    <lineage>
        <taxon>Eukaryota</taxon>
        <taxon>Metazoa</taxon>
        <taxon>Ecdysozoa</taxon>
        <taxon>Arthropoda</taxon>
        <taxon>Chelicerata</taxon>
        <taxon>Arachnida</taxon>
        <taxon>Acari</taxon>
        <taxon>Acariformes</taxon>
        <taxon>Sarcoptiformes</taxon>
        <taxon>Astigmata</taxon>
        <taxon>Psoroptidia</taxon>
        <taxon>Analgoidea</taxon>
        <taxon>Pyroglyphidae</taxon>
        <taxon>Dermatophagoidinae</taxon>
        <taxon>Dermatophagoides</taxon>
    </lineage>
</organism>
<dbReference type="EC" id="3.6.4.13" evidence="10"/>
<dbReference type="PROSITE" id="PS51192">
    <property type="entry name" value="HELICASE_ATP_BIND_1"/>
    <property type="match status" value="1"/>
</dbReference>
<dbReference type="SUPFAM" id="SSF52540">
    <property type="entry name" value="P-loop containing nucleoside triphosphate hydrolases"/>
    <property type="match status" value="2"/>
</dbReference>
<evidence type="ECO:0000256" key="1">
    <source>
        <dbReference type="ARBA" id="ARBA00022741"/>
    </source>
</evidence>
<evidence type="ECO:0000256" key="11">
    <source>
        <dbReference type="SAM" id="MobiDB-lite"/>
    </source>
</evidence>
<dbReference type="CDD" id="cd17942">
    <property type="entry name" value="DEADc_DDX18"/>
    <property type="match status" value="1"/>
</dbReference>
<evidence type="ECO:0000256" key="9">
    <source>
        <dbReference type="RuleBase" id="RU000492"/>
    </source>
</evidence>
<feature type="region of interest" description="Disordered" evidence="11">
    <location>
        <begin position="76"/>
        <end position="97"/>
    </location>
</feature>
<dbReference type="PROSITE" id="PS51195">
    <property type="entry name" value="Q_MOTIF"/>
    <property type="match status" value="1"/>
</dbReference>
<keyword evidence="5 10" id="KW-0694">RNA-binding</keyword>
<dbReference type="Gene3D" id="3.40.50.300">
    <property type="entry name" value="P-loop containing nucleotide triphosphate hydrolases"/>
    <property type="match status" value="2"/>
</dbReference>
<evidence type="ECO:0000259" key="12">
    <source>
        <dbReference type="PROSITE" id="PS51192"/>
    </source>
</evidence>
<evidence type="ECO:0000256" key="5">
    <source>
        <dbReference type="ARBA" id="ARBA00022884"/>
    </source>
</evidence>
<dbReference type="GO" id="GO:0005524">
    <property type="term" value="F:ATP binding"/>
    <property type="evidence" value="ECO:0007669"/>
    <property type="project" value="UniProtKB-UniRule"/>
</dbReference>
<comment type="caution">
    <text evidence="15">The sequence shown here is derived from an EMBL/GenBank/DDBJ whole genome shotgun (WGS) entry which is preliminary data.</text>
</comment>
<keyword evidence="4 9" id="KW-0067">ATP-binding</keyword>
<dbReference type="Proteomes" id="UP000790347">
    <property type="component" value="Unassembled WGS sequence"/>
</dbReference>
<evidence type="ECO:0000256" key="4">
    <source>
        <dbReference type="ARBA" id="ARBA00022840"/>
    </source>
</evidence>
<dbReference type="InterPro" id="IPR014014">
    <property type="entry name" value="RNA_helicase_DEAD_Q_motif"/>
</dbReference>
<dbReference type="GO" id="GO:0003724">
    <property type="term" value="F:RNA helicase activity"/>
    <property type="evidence" value="ECO:0007669"/>
    <property type="project" value="UniProtKB-EC"/>
</dbReference>
<keyword evidence="2 9" id="KW-0378">Hydrolase</keyword>
<dbReference type="SMART" id="SM00490">
    <property type="entry name" value="HELICc"/>
    <property type="match status" value="1"/>
</dbReference>
<reference evidence="15" key="1">
    <citation type="submission" date="2013-05" db="EMBL/GenBank/DDBJ databases">
        <authorList>
            <person name="Yim A.K.Y."/>
            <person name="Chan T.F."/>
            <person name="Ji K.M."/>
            <person name="Liu X.Y."/>
            <person name="Zhou J.W."/>
            <person name="Li R.Q."/>
            <person name="Yang K.Y."/>
            <person name="Li J."/>
            <person name="Li M."/>
            <person name="Law P.T.W."/>
            <person name="Wu Y.L."/>
            <person name="Cai Z.L."/>
            <person name="Qin H."/>
            <person name="Bao Y."/>
            <person name="Leung R.K.K."/>
            <person name="Ng P.K.S."/>
            <person name="Zou J."/>
            <person name="Zhong X.J."/>
            <person name="Ran P.X."/>
            <person name="Zhong N.S."/>
            <person name="Liu Z.G."/>
            <person name="Tsui S.K.W."/>
        </authorList>
    </citation>
    <scope>NUCLEOTIDE SEQUENCE</scope>
    <source>
        <strain evidence="15">Derf</strain>
        <tissue evidence="15">Whole organism</tissue>
    </source>
</reference>
<evidence type="ECO:0000256" key="10">
    <source>
        <dbReference type="RuleBase" id="RU365068"/>
    </source>
</evidence>
<name>A0A922I6R3_DERFA</name>